<accession>A0ABW7Z7M5</accession>
<dbReference type="EMBL" id="JBITGY010000014">
    <property type="protein sequence ID" value="MFI6504181.1"/>
    <property type="molecule type" value="Genomic_DNA"/>
</dbReference>
<gene>
    <name evidence="1" type="ORF">ACIBG2_42825</name>
</gene>
<dbReference type="SUPFAM" id="SSF81923">
    <property type="entry name" value="Double Clp-N motif"/>
    <property type="match status" value="1"/>
</dbReference>
<dbReference type="RefSeq" id="WP_397089940.1">
    <property type="nucleotide sequence ID" value="NZ_JBITGY010000014.1"/>
</dbReference>
<name>A0ABW7Z7M5_9ACTN</name>
<proteinExistence type="predicted"/>
<sequence>MLHRFTEPARQAFITAGTLALEAGQARLTTDMLLLALAETRPFALTTFTATPQALRARLAVRDTRALLAGLGIDLDEVRRRTRDDAGGWRLRRSVVRPLRVVLYGPRGEVVLSGHARKVVEVAQWCGSGLVTGEGLVWGLLADGRNGAARHLQGAGVNVRALVGEVGMPTRT</sequence>
<organism evidence="1 2">
    <name type="scientific">Nonomuraea typhae</name>
    <dbReference type="NCBI Taxonomy" id="2603600"/>
    <lineage>
        <taxon>Bacteria</taxon>
        <taxon>Bacillati</taxon>
        <taxon>Actinomycetota</taxon>
        <taxon>Actinomycetes</taxon>
        <taxon>Streptosporangiales</taxon>
        <taxon>Streptosporangiaceae</taxon>
        <taxon>Nonomuraea</taxon>
    </lineage>
</organism>
<evidence type="ECO:0000313" key="2">
    <source>
        <dbReference type="Proteomes" id="UP001612741"/>
    </source>
</evidence>
<keyword evidence="1" id="KW-0645">Protease</keyword>
<dbReference type="Proteomes" id="UP001612741">
    <property type="component" value="Unassembled WGS sequence"/>
</dbReference>
<dbReference type="InterPro" id="IPR036628">
    <property type="entry name" value="Clp_N_dom_sf"/>
</dbReference>
<comment type="caution">
    <text evidence="1">The sequence shown here is derived from an EMBL/GenBank/DDBJ whole genome shotgun (WGS) entry which is preliminary data.</text>
</comment>
<evidence type="ECO:0000313" key="1">
    <source>
        <dbReference type="EMBL" id="MFI6504181.1"/>
    </source>
</evidence>
<reference evidence="1 2" key="1">
    <citation type="submission" date="2024-10" db="EMBL/GenBank/DDBJ databases">
        <title>The Natural Products Discovery Center: Release of the First 8490 Sequenced Strains for Exploring Actinobacteria Biosynthetic Diversity.</title>
        <authorList>
            <person name="Kalkreuter E."/>
            <person name="Kautsar S.A."/>
            <person name="Yang D."/>
            <person name="Bader C.D."/>
            <person name="Teijaro C.N."/>
            <person name="Fluegel L."/>
            <person name="Davis C.M."/>
            <person name="Simpson J.R."/>
            <person name="Lauterbach L."/>
            <person name="Steele A.D."/>
            <person name="Gui C."/>
            <person name="Meng S."/>
            <person name="Li G."/>
            <person name="Viehrig K."/>
            <person name="Ye F."/>
            <person name="Su P."/>
            <person name="Kiefer A.F."/>
            <person name="Nichols A."/>
            <person name="Cepeda A.J."/>
            <person name="Yan W."/>
            <person name="Fan B."/>
            <person name="Jiang Y."/>
            <person name="Adhikari A."/>
            <person name="Zheng C.-J."/>
            <person name="Schuster L."/>
            <person name="Cowan T.M."/>
            <person name="Smanski M.J."/>
            <person name="Chevrette M.G."/>
            <person name="De Carvalho L.P.S."/>
            <person name="Shen B."/>
        </authorList>
    </citation>
    <scope>NUCLEOTIDE SEQUENCE [LARGE SCALE GENOMIC DNA]</scope>
    <source>
        <strain evidence="1 2">NPDC050545</strain>
    </source>
</reference>
<dbReference type="GO" id="GO:0008233">
    <property type="term" value="F:peptidase activity"/>
    <property type="evidence" value="ECO:0007669"/>
    <property type="project" value="UniProtKB-KW"/>
</dbReference>
<keyword evidence="1" id="KW-0378">Hydrolase</keyword>
<keyword evidence="2" id="KW-1185">Reference proteome</keyword>
<dbReference type="GO" id="GO:0006508">
    <property type="term" value="P:proteolysis"/>
    <property type="evidence" value="ECO:0007669"/>
    <property type="project" value="UniProtKB-KW"/>
</dbReference>
<dbReference type="Gene3D" id="1.10.1780.10">
    <property type="entry name" value="Clp, N-terminal domain"/>
    <property type="match status" value="1"/>
</dbReference>
<protein>
    <submittedName>
        <fullName evidence="1">Clp protease N-terminal domain-containing protein</fullName>
    </submittedName>
</protein>